<name>A0A0S7WLW0_UNCT6</name>
<protein>
    <submittedName>
        <fullName evidence="1">Uncharacterized protein</fullName>
    </submittedName>
</protein>
<proteinExistence type="predicted"/>
<reference evidence="1 2" key="1">
    <citation type="journal article" date="2015" name="Microbiome">
        <title>Genomic resolution of linkages in carbon, nitrogen, and sulfur cycling among widespread estuary sediment bacteria.</title>
        <authorList>
            <person name="Baker B.J."/>
            <person name="Lazar C.S."/>
            <person name="Teske A.P."/>
            <person name="Dick G.J."/>
        </authorList>
    </citation>
    <scope>NUCLEOTIDE SEQUENCE [LARGE SCALE GENOMIC DNA]</scope>
    <source>
        <strain evidence="1">DG_26</strain>
    </source>
</reference>
<sequence>MRIDEYGFGRIVIDGKKYTTDVVIYPDRVDSSWWRKVGHELRVDDIEEAIRERPDVLIVGTGSPGLMKVLPDTRVRLRQEEIELIVMPTEQACHTFNEIVGAKKVVACLHLTC</sequence>
<dbReference type="InterPro" id="IPR007523">
    <property type="entry name" value="NDUFAF3/AAMDC"/>
</dbReference>
<dbReference type="InterPro" id="IPR036748">
    <property type="entry name" value="MTH938-like_sf"/>
</dbReference>
<dbReference type="Pfam" id="PF04430">
    <property type="entry name" value="DUF498"/>
    <property type="match status" value="1"/>
</dbReference>
<evidence type="ECO:0000313" key="2">
    <source>
        <dbReference type="Proteomes" id="UP000051124"/>
    </source>
</evidence>
<evidence type="ECO:0000313" key="1">
    <source>
        <dbReference type="EMBL" id="KPJ51168.1"/>
    </source>
</evidence>
<dbReference type="Proteomes" id="UP000051124">
    <property type="component" value="Unassembled WGS sequence"/>
</dbReference>
<dbReference type="GO" id="GO:0005737">
    <property type="term" value="C:cytoplasm"/>
    <property type="evidence" value="ECO:0007669"/>
    <property type="project" value="TreeGrafter"/>
</dbReference>
<accession>A0A0S7WLW0</accession>
<dbReference type="PANTHER" id="PTHR15811:SF5">
    <property type="entry name" value="MTH938 DOMAIN-CONTAINING PROTEIN"/>
    <property type="match status" value="1"/>
</dbReference>
<organism evidence="1 2">
    <name type="scientific">candidate division TA06 bacterium DG_26</name>
    <dbReference type="NCBI Taxonomy" id="1703771"/>
    <lineage>
        <taxon>Bacteria</taxon>
        <taxon>Bacteria division TA06</taxon>
    </lineage>
</organism>
<gene>
    <name evidence="1" type="ORF">AMJ40_00770</name>
</gene>
<dbReference type="EMBL" id="LIZT01000005">
    <property type="protein sequence ID" value="KPJ51168.1"/>
    <property type="molecule type" value="Genomic_DNA"/>
</dbReference>
<comment type="caution">
    <text evidence="1">The sequence shown here is derived from an EMBL/GenBank/DDBJ whole genome shotgun (WGS) entry which is preliminary data.</text>
</comment>
<dbReference type="PANTHER" id="PTHR15811">
    <property type="entry name" value="MTH938 DOMAIN-CONTAINING PROTEIN"/>
    <property type="match status" value="1"/>
</dbReference>
<dbReference type="AlphaFoldDB" id="A0A0S7WLW0"/>
<dbReference type="Gene3D" id="3.40.1230.10">
    <property type="entry name" value="MTH938-like"/>
    <property type="match status" value="1"/>
</dbReference>
<dbReference type="SUPFAM" id="SSF64076">
    <property type="entry name" value="MTH938-like"/>
    <property type="match status" value="1"/>
</dbReference>